<dbReference type="GO" id="GO:0004527">
    <property type="term" value="F:exonuclease activity"/>
    <property type="evidence" value="ECO:0007669"/>
    <property type="project" value="UniProtKB-KW"/>
</dbReference>
<feature type="coiled-coil region" evidence="1">
    <location>
        <begin position="575"/>
        <end position="641"/>
    </location>
</feature>
<dbReference type="Gene3D" id="3.40.50.300">
    <property type="entry name" value="P-loop containing nucleotide triphosphate hydrolases"/>
    <property type="match status" value="2"/>
</dbReference>
<dbReference type="PANTHER" id="PTHR32114:SF2">
    <property type="entry name" value="ABC TRANSPORTER ABCH.3"/>
    <property type="match status" value="1"/>
</dbReference>
<keyword evidence="3" id="KW-1185">Reference proteome</keyword>
<feature type="coiled-coil region" evidence="1">
    <location>
        <begin position="430"/>
        <end position="457"/>
    </location>
</feature>
<comment type="caution">
    <text evidence="2">The sequence shown here is derived from an EMBL/GenBank/DDBJ whole genome shotgun (WGS) entry which is preliminary data.</text>
</comment>
<gene>
    <name evidence="2" type="ORF">C8N29_10819</name>
</gene>
<keyword evidence="1" id="KW-0175">Coiled coil</keyword>
<dbReference type="RefSeq" id="WP_107865783.1">
    <property type="nucleotide sequence ID" value="NZ_QAON01000008.1"/>
</dbReference>
<keyword evidence="2" id="KW-0378">Hydrolase</keyword>
<keyword evidence="2" id="KW-0540">Nuclease</keyword>
<dbReference type="OrthoDB" id="9795626at2"/>
<name>A0A2T5IYP0_9GAMM</name>
<sequence>MKILAIRGRNLASLAGDFVVDFQQEPLFSAGLFAITGATGAGKSTLLDALCLALYNRTPRLDKASKFAKIMDTDEQQIGMHDTKNILRRGCTEGYAEVDFVGIDNQSYRAKWTVRRAHNKPTGALQSESISLQSLKDGQQLSHKKTEVLPAIQEKIGLSFDEFNRAVLLAQNEFFAFLKANDNERADLLEALTGTEYFSQISQQAFERAKHEKDKLFALQQQLQQQPPLSQEARQELEQHLSELERSCQASEKQLSTIQQHVQWHTRKEELEKQYSDAQQQLASIEQQWQRSEQDWVLVQQIQTALPMKPLWTQWQQQQQDSQQRQEALAVLSERLVHEQHNEQQQSVQLQQQQHDYQTIEQQWQQQQIVLEKAKQLDYQLTEAKRKLAQDKTRLDEQAKRLKQQQNYQQIDIWPQIQTLLTQAKHQHDIRLAEQAHQSISERIQHEKQQLAVLNQQLNQVDLPQLLAQQHTLNQEQRLLDTLIQDWQHCLHMHDNYQQLVQEQDALLTYIVEEQQQETRITQELPRAAAQLEQAQKAWQEAQLACSQNIQQLRAQLEQDKPCPVCGSQQHPYQQARAQAQLNQLLILLKQQLQQCQHHYDEQKTQGTRLHENIRNQQQRLVQIQQQLTQLNQQQQHYQQKFNHLTQYKEWVALAEQEKLTWLTNQQQYIHHQLQTVKQHIEQQQVIQQQKEDLHQVIETCLVIADCTESLVIFCESYLMLSQLEQTYHQLLNGQHSQQFEQAWQQRLNDAVMAKDQAQLRWQQAQREVEKTQHSLSVYQDELNQLIRKTQHSQQVFEQAFADFTQLYPFNLAQVIPLFNYSATWLQQKKSDLEALNQQRVQAIHHTKAREHDHQQHLKLSFAQTEQQTVLQQLHEVQHNLSIQQQNLGAYREQLKQDNQRQQAQQHLGAALQQQQQLTEIWSQLNEVIGSRDGQKLRNAAQQMTLDVLLFYTNDHLKNLARRYRLERINNSLALQVIDQDMGDEIRSVHSLSGGESFLLSLALALGLASLSSQRVKVESLFIDEGFGSLDADTLRIAMDALDILQSQGRKVGVISHVAEMTERIPTQIQLTKGVAGKSKLEVFPKITCSDHHSF</sequence>
<evidence type="ECO:0000313" key="2">
    <source>
        <dbReference type="EMBL" id="PTQ89138.1"/>
    </source>
</evidence>
<keyword evidence="2" id="KW-0269">Exonuclease</keyword>
<reference evidence="2 3" key="1">
    <citation type="submission" date="2018-04" db="EMBL/GenBank/DDBJ databases">
        <title>Genomic Encyclopedia of Archaeal and Bacterial Type Strains, Phase II (KMG-II): from individual species to whole genera.</title>
        <authorList>
            <person name="Goeker M."/>
        </authorList>
    </citation>
    <scope>NUCLEOTIDE SEQUENCE [LARGE SCALE GENOMIC DNA]</scope>
    <source>
        <strain evidence="2 3">DSM 5822</strain>
    </source>
</reference>
<protein>
    <submittedName>
        <fullName evidence="2">Exonuclease SbcC</fullName>
    </submittedName>
</protein>
<dbReference type="Proteomes" id="UP000244223">
    <property type="component" value="Unassembled WGS sequence"/>
</dbReference>
<dbReference type="SUPFAM" id="SSF52540">
    <property type="entry name" value="P-loop containing nucleoside triphosphate hydrolases"/>
    <property type="match status" value="2"/>
</dbReference>
<feature type="coiled-coil region" evidence="1">
    <location>
        <begin position="206"/>
        <end position="295"/>
    </location>
</feature>
<accession>A0A2T5IYP0</accession>
<dbReference type="Pfam" id="PF13558">
    <property type="entry name" value="SbcC_Walker_B"/>
    <property type="match status" value="1"/>
</dbReference>
<proteinExistence type="predicted"/>
<evidence type="ECO:0000313" key="3">
    <source>
        <dbReference type="Proteomes" id="UP000244223"/>
    </source>
</evidence>
<evidence type="ECO:0000256" key="1">
    <source>
        <dbReference type="SAM" id="Coils"/>
    </source>
</evidence>
<dbReference type="EMBL" id="QAON01000008">
    <property type="protein sequence ID" value="PTQ89138.1"/>
    <property type="molecule type" value="Genomic_DNA"/>
</dbReference>
<dbReference type="Pfam" id="PF13555">
    <property type="entry name" value="AAA_29"/>
    <property type="match status" value="1"/>
</dbReference>
<organism evidence="2 3">
    <name type="scientific">Agitococcus lubricus</name>
    <dbReference type="NCBI Taxonomy" id="1077255"/>
    <lineage>
        <taxon>Bacteria</taxon>
        <taxon>Pseudomonadati</taxon>
        <taxon>Pseudomonadota</taxon>
        <taxon>Gammaproteobacteria</taxon>
        <taxon>Moraxellales</taxon>
        <taxon>Moraxellaceae</taxon>
        <taxon>Agitococcus</taxon>
    </lineage>
</organism>
<dbReference type="InterPro" id="IPR027417">
    <property type="entry name" value="P-loop_NTPase"/>
</dbReference>
<dbReference type="AlphaFoldDB" id="A0A2T5IYP0"/>
<dbReference type="PANTHER" id="PTHR32114">
    <property type="entry name" value="ABC TRANSPORTER ABCH.3"/>
    <property type="match status" value="1"/>
</dbReference>